<dbReference type="EMBL" id="CP133270">
    <property type="protein sequence ID" value="WVX67018.1"/>
    <property type="molecule type" value="Genomic_DNA"/>
</dbReference>
<dbReference type="InterPro" id="IPR016024">
    <property type="entry name" value="ARM-type_fold"/>
</dbReference>
<dbReference type="SUPFAM" id="SSF48452">
    <property type="entry name" value="TPR-like"/>
    <property type="match status" value="1"/>
</dbReference>
<evidence type="ECO:0000313" key="3">
    <source>
        <dbReference type="Proteomes" id="UP001330434"/>
    </source>
</evidence>
<dbReference type="SMART" id="SM00028">
    <property type="entry name" value="TPR"/>
    <property type="match status" value="10"/>
</dbReference>
<accession>A0ABZ2C5S0</accession>
<dbReference type="SUPFAM" id="SSF81901">
    <property type="entry name" value="HCP-like"/>
    <property type="match status" value="1"/>
</dbReference>
<dbReference type="SUPFAM" id="SSF48371">
    <property type="entry name" value="ARM repeat"/>
    <property type="match status" value="1"/>
</dbReference>
<dbReference type="Proteomes" id="UP001330434">
    <property type="component" value="Chromosome"/>
</dbReference>
<dbReference type="PANTHER" id="PTHR47050">
    <property type="entry name" value="TETRATRICOPEPTIDE REPEAT PROTEIN 24"/>
    <property type="match status" value="1"/>
</dbReference>
<evidence type="ECO:0000313" key="2">
    <source>
        <dbReference type="EMBL" id="WVX67018.1"/>
    </source>
</evidence>
<evidence type="ECO:0000256" key="1">
    <source>
        <dbReference type="SAM" id="MobiDB-lite"/>
    </source>
</evidence>
<name>A0ABZ2C5S0_9PROT</name>
<gene>
    <name evidence="2" type="ORF">Bealeia1_01214</name>
</gene>
<reference evidence="2 3" key="1">
    <citation type="journal article" date="2024" name="Environ. Microbiol.">
        <title>Novel evolutionary insights on the interactions of the Holosporales (Alphaproteobacteria) with eukaryotic hosts from comparative genomics.</title>
        <authorList>
            <person name="Giovannini M."/>
            <person name="Petroni G."/>
            <person name="Castelli M."/>
        </authorList>
    </citation>
    <scope>NUCLEOTIDE SEQUENCE [LARGE SCALE GENOMIC DNA]</scope>
    <source>
        <strain evidence="2 3">US_Bl 15I1</strain>
    </source>
</reference>
<organism evidence="2 3">
    <name type="scientific">Candidatus Bealeia paramacronuclearis</name>
    <dbReference type="NCBI Taxonomy" id="1921001"/>
    <lineage>
        <taxon>Bacteria</taxon>
        <taxon>Pseudomonadati</taxon>
        <taxon>Pseudomonadota</taxon>
        <taxon>Alphaproteobacteria</taxon>
        <taxon>Holosporales</taxon>
        <taxon>Holosporaceae</taxon>
        <taxon>Candidatus Bealeia</taxon>
    </lineage>
</organism>
<feature type="compositionally biased region" description="Polar residues" evidence="1">
    <location>
        <begin position="95"/>
        <end position="104"/>
    </location>
</feature>
<dbReference type="InterPro" id="IPR011990">
    <property type="entry name" value="TPR-like_helical_dom_sf"/>
</dbReference>
<dbReference type="PANTHER" id="PTHR47050:SF1">
    <property type="entry name" value="TETRATRICOPEPTIDE REPEAT PROTEIN 24-LIKE"/>
    <property type="match status" value="1"/>
</dbReference>
<dbReference type="InterPro" id="IPR019734">
    <property type="entry name" value="TPR_rpt"/>
</dbReference>
<feature type="region of interest" description="Disordered" evidence="1">
    <location>
        <begin position="51"/>
        <end position="146"/>
    </location>
</feature>
<protein>
    <submittedName>
        <fullName evidence="2">Tetratricopeptide repeat protein</fullName>
    </submittedName>
</protein>
<sequence length="737" mass="82539">MVDMDMEMKIEMHYLYVPSNGNFLNQALPHLEGSFLPSANQNETSQKKYLNKNANPFTPKDNKPQSIEKGKTLFDSSEIKKSPSKEHVKEKKVNTLPSPASAISFSPKGDWGKPLNSKAEKNKVVSQSLLGSSSSQSKKNPTKKQKHLENYIFESGNFINEKEILPNFDEVNFDKIPSFLKEHNIHTVGELRQKLSKMDPTDVDVFYQLATSLRHNQQNWWGLAEEILKTLANSQNIPDEKKAFSYLGLAKIADRRNETKNVMQHLKSALEMEGNFPKVLLWGGTTYSILGQKKKGADLLSRALNHDNITKKDKIKVIIGLGNARFTDNDHEHDFDWYLEALAILGKEGDVNLRAQALIGLGNARSTDNAHKRADCYQEALAILGKEGDVNLRAQALIGLGNARFTNPAHKRADWYQEALKILGDNGDVNLRAQALIGLGNARFTDNDHTSDTDWYQEALKILWKNGDVNLRAQALIGLGNARFTDKDHTSDTDWYQEALAMLGDNGDVNLRAQALIGLGNKRFTDNDHTSNTDWYQEALKTLGNNGDVNLRAQALIGLGNARFTDNDHKHDFDWYQKALTILGDNGDVNLRAQALIGLGNARFTDNHHTSNTDWYQEALKILGKEGDVNLRAQALIGLGNARFTDNDHKHDFDWYQKALTILGDNGDVNLRAQALMGLGNASRSMKKNEEAITYYKDAQKLVGANSSLYNKASDGIKNASMFLNYNNNKKQNLRGK</sequence>
<feature type="compositionally biased region" description="Basic and acidic residues" evidence="1">
    <location>
        <begin position="60"/>
        <end position="93"/>
    </location>
</feature>
<keyword evidence="3" id="KW-1185">Reference proteome</keyword>
<dbReference type="InterPro" id="IPR024812">
    <property type="entry name" value="TPR_24"/>
</dbReference>
<proteinExistence type="predicted"/>
<feature type="compositionally biased region" description="Low complexity" evidence="1">
    <location>
        <begin position="126"/>
        <end position="137"/>
    </location>
</feature>
<dbReference type="Gene3D" id="1.25.40.10">
    <property type="entry name" value="Tetratricopeptide repeat domain"/>
    <property type="match status" value="3"/>
</dbReference>